<evidence type="ECO:0000256" key="1">
    <source>
        <dbReference type="SAM" id="MobiDB-lite"/>
    </source>
</evidence>
<organism evidence="2 3">
    <name type="scientific">Solanum commersonii</name>
    <name type="common">Commerson's wild potato</name>
    <name type="synonym">Commerson's nightshade</name>
    <dbReference type="NCBI Taxonomy" id="4109"/>
    <lineage>
        <taxon>Eukaryota</taxon>
        <taxon>Viridiplantae</taxon>
        <taxon>Streptophyta</taxon>
        <taxon>Embryophyta</taxon>
        <taxon>Tracheophyta</taxon>
        <taxon>Spermatophyta</taxon>
        <taxon>Magnoliopsida</taxon>
        <taxon>eudicotyledons</taxon>
        <taxon>Gunneridae</taxon>
        <taxon>Pentapetalae</taxon>
        <taxon>asterids</taxon>
        <taxon>lamiids</taxon>
        <taxon>Solanales</taxon>
        <taxon>Solanaceae</taxon>
        <taxon>Solanoideae</taxon>
        <taxon>Solaneae</taxon>
        <taxon>Solanum</taxon>
    </lineage>
</organism>
<protein>
    <submittedName>
        <fullName evidence="2">Uncharacterized protein</fullName>
    </submittedName>
</protein>
<proteinExistence type="predicted"/>
<reference evidence="2 3" key="1">
    <citation type="submission" date="2020-09" db="EMBL/GenBank/DDBJ databases">
        <title>De no assembly of potato wild relative species, Solanum commersonii.</title>
        <authorList>
            <person name="Cho K."/>
        </authorList>
    </citation>
    <scope>NUCLEOTIDE SEQUENCE [LARGE SCALE GENOMIC DNA]</scope>
    <source>
        <strain evidence="2">LZ3.2</strain>
        <tissue evidence="2">Leaf</tissue>
    </source>
</reference>
<dbReference type="Proteomes" id="UP000824120">
    <property type="component" value="Chromosome 8"/>
</dbReference>
<comment type="caution">
    <text evidence="2">The sequence shown here is derived from an EMBL/GenBank/DDBJ whole genome shotgun (WGS) entry which is preliminary data.</text>
</comment>
<feature type="compositionally biased region" description="Basic and acidic residues" evidence="1">
    <location>
        <begin position="10"/>
        <end position="25"/>
    </location>
</feature>
<name>A0A9J5XM62_SOLCO</name>
<dbReference type="EMBL" id="JACXVP010000008">
    <property type="protein sequence ID" value="KAG5589339.1"/>
    <property type="molecule type" value="Genomic_DNA"/>
</dbReference>
<sequence>MAENAHQGKRKLEEESCVNDDTKGVEEEEYDSDHGMYVGKSVMDRETREKCWKQVKESEGFDITLDLDLGLPLGAPIIPQRRCRNDTEFTEISCLAIDAFNSHNQMILIRRFIHLSSIRVLGNLWRKKYYCILQAQEYTHQGDEYPPYSNADYKAPQ</sequence>
<keyword evidence="3" id="KW-1185">Reference proteome</keyword>
<dbReference type="AlphaFoldDB" id="A0A9J5XM62"/>
<accession>A0A9J5XM62</accession>
<feature type="region of interest" description="Disordered" evidence="1">
    <location>
        <begin position="1"/>
        <end position="31"/>
    </location>
</feature>
<evidence type="ECO:0000313" key="3">
    <source>
        <dbReference type="Proteomes" id="UP000824120"/>
    </source>
</evidence>
<evidence type="ECO:0000313" key="2">
    <source>
        <dbReference type="EMBL" id="KAG5589339.1"/>
    </source>
</evidence>
<gene>
    <name evidence="2" type="ORF">H5410_039853</name>
</gene>